<evidence type="ECO:0000256" key="2">
    <source>
        <dbReference type="ARBA" id="ARBA00023015"/>
    </source>
</evidence>
<dbReference type="InterPro" id="IPR036388">
    <property type="entry name" value="WH-like_DNA-bd_sf"/>
</dbReference>
<dbReference type="InterPro" id="IPR014284">
    <property type="entry name" value="RNA_pol_sigma-70_dom"/>
</dbReference>
<dbReference type="PANTHER" id="PTHR43133:SF8">
    <property type="entry name" value="RNA POLYMERASE SIGMA FACTOR HI_1459-RELATED"/>
    <property type="match status" value="1"/>
</dbReference>
<evidence type="ECO:0000313" key="9">
    <source>
        <dbReference type="Proteomes" id="UP001326715"/>
    </source>
</evidence>
<reference evidence="8 9" key="1">
    <citation type="submission" date="2023-11" db="EMBL/GenBank/DDBJ databases">
        <title>MicrobeMod: A computational toolkit for identifying prokaryotic methylation and restriction-modification with nanopore sequencing.</title>
        <authorList>
            <person name="Crits-Christoph A."/>
            <person name="Kang S.C."/>
            <person name="Lee H."/>
            <person name="Ostrov N."/>
        </authorList>
    </citation>
    <scope>NUCLEOTIDE SEQUENCE [LARGE SCALE GENOMIC DNA]</scope>
    <source>
        <strain evidence="8 9">ATCC 23090</strain>
    </source>
</reference>
<sequence>MRLDATQESFIKAYEAIDTYRGHAKFSTWLYTIVYRTCLSILKQKKTFPLDEMQEYEDALPPPLEASEQSKFISRAISELPPSEAIAITLYYMNENSVREISKITGLSMANVKIQLYRARKKLETKLAGLL</sequence>
<dbReference type="InterPro" id="IPR039425">
    <property type="entry name" value="RNA_pol_sigma-70-like"/>
</dbReference>
<dbReference type="EMBL" id="CP140154">
    <property type="protein sequence ID" value="WQG93139.1"/>
    <property type="molecule type" value="Genomic_DNA"/>
</dbReference>
<feature type="domain" description="RNA polymerase sigma-70 region 2" evidence="6">
    <location>
        <begin position="4"/>
        <end position="46"/>
    </location>
</feature>
<dbReference type="NCBIfam" id="TIGR02937">
    <property type="entry name" value="sigma70-ECF"/>
    <property type="match status" value="1"/>
</dbReference>
<dbReference type="SUPFAM" id="SSF88946">
    <property type="entry name" value="Sigma2 domain of RNA polymerase sigma factors"/>
    <property type="match status" value="1"/>
</dbReference>
<dbReference type="Gene3D" id="1.10.10.10">
    <property type="entry name" value="Winged helix-like DNA-binding domain superfamily/Winged helix DNA-binding domain"/>
    <property type="match status" value="1"/>
</dbReference>
<dbReference type="PANTHER" id="PTHR43133">
    <property type="entry name" value="RNA POLYMERASE ECF-TYPE SIGMA FACTO"/>
    <property type="match status" value="1"/>
</dbReference>
<dbReference type="Pfam" id="PF04542">
    <property type="entry name" value="Sigma70_r2"/>
    <property type="match status" value="1"/>
</dbReference>
<dbReference type="InterPro" id="IPR013324">
    <property type="entry name" value="RNA_pol_sigma_r3/r4-like"/>
</dbReference>
<dbReference type="CDD" id="cd06171">
    <property type="entry name" value="Sigma70_r4"/>
    <property type="match status" value="1"/>
</dbReference>
<feature type="domain" description="RNA polymerase sigma factor 70 region 4 type 2" evidence="7">
    <location>
        <begin position="73"/>
        <end position="123"/>
    </location>
</feature>
<keyword evidence="4" id="KW-0238">DNA-binding</keyword>
<evidence type="ECO:0000259" key="7">
    <source>
        <dbReference type="Pfam" id="PF08281"/>
    </source>
</evidence>
<organism evidence="8 9">
    <name type="scientific">Chitinophaga sancti</name>
    <dbReference type="NCBI Taxonomy" id="1004"/>
    <lineage>
        <taxon>Bacteria</taxon>
        <taxon>Pseudomonadati</taxon>
        <taxon>Bacteroidota</taxon>
        <taxon>Chitinophagia</taxon>
        <taxon>Chitinophagales</taxon>
        <taxon>Chitinophagaceae</taxon>
        <taxon>Chitinophaga</taxon>
    </lineage>
</organism>
<protein>
    <submittedName>
        <fullName evidence="8">Sigma-70 family RNA polymerase sigma factor</fullName>
    </submittedName>
</protein>
<dbReference type="InterPro" id="IPR007627">
    <property type="entry name" value="RNA_pol_sigma70_r2"/>
</dbReference>
<comment type="similarity">
    <text evidence="1">Belongs to the sigma-70 factor family. ECF subfamily.</text>
</comment>
<accession>A0ABZ0XR21</accession>
<keyword evidence="5" id="KW-0804">Transcription</keyword>
<evidence type="ECO:0000256" key="1">
    <source>
        <dbReference type="ARBA" id="ARBA00010641"/>
    </source>
</evidence>
<gene>
    <name evidence="8" type="ORF">SR876_00165</name>
</gene>
<evidence type="ECO:0000256" key="4">
    <source>
        <dbReference type="ARBA" id="ARBA00023125"/>
    </source>
</evidence>
<name>A0ABZ0XR21_9BACT</name>
<dbReference type="InterPro" id="IPR013325">
    <property type="entry name" value="RNA_pol_sigma_r2"/>
</dbReference>
<dbReference type="Proteomes" id="UP001326715">
    <property type="component" value="Chromosome"/>
</dbReference>
<dbReference type="Pfam" id="PF08281">
    <property type="entry name" value="Sigma70_r4_2"/>
    <property type="match status" value="1"/>
</dbReference>
<keyword evidence="9" id="KW-1185">Reference proteome</keyword>
<evidence type="ECO:0000259" key="6">
    <source>
        <dbReference type="Pfam" id="PF04542"/>
    </source>
</evidence>
<keyword evidence="2" id="KW-0805">Transcription regulation</keyword>
<evidence type="ECO:0000313" key="8">
    <source>
        <dbReference type="EMBL" id="WQG93139.1"/>
    </source>
</evidence>
<proteinExistence type="inferred from homology"/>
<keyword evidence="3" id="KW-0731">Sigma factor</keyword>
<dbReference type="RefSeq" id="WP_083571806.1">
    <property type="nucleotide sequence ID" value="NZ_CP140154.1"/>
</dbReference>
<evidence type="ECO:0000256" key="3">
    <source>
        <dbReference type="ARBA" id="ARBA00023082"/>
    </source>
</evidence>
<dbReference type="SUPFAM" id="SSF88659">
    <property type="entry name" value="Sigma3 and sigma4 domains of RNA polymerase sigma factors"/>
    <property type="match status" value="1"/>
</dbReference>
<dbReference type="InterPro" id="IPR013249">
    <property type="entry name" value="RNA_pol_sigma70_r4_t2"/>
</dbReference>
<evidence type="ECO:0000256" key="5">
    <source>
        <dbReference type="ARBA" id="ARBA00023163"/>
    </source>
</evidence>
<dbReference type="Gene3D" id="1.10.1740.10">
    <property type="match status" value="1"/>
</dbReference>